<dbReference type="GO" id="GO:0000731">
    <property type="term" value="P:DNA synthesis involved in DNA repair"/>
    <property type="evidence" value="ECO:0007669"/>
    <property type="project" value="TreeGrafter"/>
</dbReference>
<feature type="domain" description="UBA" evidence="4">
    <location>
        <begin position="17"/>
        <end position="60"/>
    </location>
</feature>
<dbReference type="InterPro" id="IPR008921">
    <property type="entry name" value="DNA_pol3_clamp-load_cplx_C"/>
</dbReference>
<dbReference type="EMBL" id="JAUJYO010000001">
    <property type="protein sequence ID" value="KAK1325852.1"/>
    <property type="molecule type" value="Genomic_DNA"/>
</dbReference>
<dbReference type="Gene3D" id="1.20.272.10">
    <property type="match status" value="1"/>
</dbReference>
<dbReference type="GO" id="GO:0006261">
    <property type="term" value="P:DNA-templated DNA replication"/>
    <property type="evidence" value="ECO:0007669"/>
    <property type="project" value="TreeGrafter"/>
</dbReference>
<evidence type="ECO:0000256" key="2">
    <source>
        <dbReference type="ARBA" id="ARBA00022840"/>
    </source>
</evidence>
<dbReference type="Proteomes" id="UP001180020">
    <property type="component" value="Unassembled WGS sequence"/>
</dbReference>
<dbReference type="Pfam" id="PF22562">
    <property type="entry name" value="UBA_7"/>
    <property type="match status" value="1"/>
</dbReference>
<dbReference type="GO" id="GO:0005634">
    <property type="term" value="C:nucleus"/>
    <property type="evidence" value="ECO:0007669"/>
    <property type="project" value="TreeGrafter"/>
</dbReference>
<feature type="region of interest" description="Disordered" evidence="3">
    <location>
        <begin position="81"/>
        <end position="134"/>
    </location>
</feature>
<evidence type="ECO:0000256" key="3">
    <source>
        <dbReference type="SAM" id="MobiDB-lite"/>
    </source>
</evidence>
<feature type="region of interest" description="Disordered" evidence="3">
    <location>
        <begin position="159"/>
        <end position="301"/>
    </location>
</feature>
<feature type="compositionally biased region" description="Pro residues" evidence="3">
    <location>
        <begin position="245"/>
        <end position="260"/>
    </location>
</feature>
<dbReference type="PRINTS" id="PR01217">
    <property type="entry name" value="PRICHEXTENSN"/>
</dbReference>
<dbReference type="GO" id="GO:0003677">
    <property type="term" value="F:DNA binding"/>
    <property type="evidence" value="ECO:0007669"/>
    <property type="project" value="InterPro"/>
</dbReference>
<sequence length="540" mass="57856">MFLVGATGGPWNIATDDLNPSTMAMEQLLSMGFSEGLATQALSAIGGDSILKATDWILQNHHPHQTPTANTKSPSLQVQPSLDRFFRSPPPTPPPPHHPPPPPPPPPNKRPKPQPLPPLSDRMRPTPLSDVLGQDHLLGPSSSLSSSLRLGLLPSLLLWAPPAPARPPSPALSSSPPPPPTPSASSPSPPSPPASRTSATPSTRRGGFGDPRRRSSSSTSTTASTAPSRTPSSRPSRTAPSSSSEPPPKTPPFTSPPPSSPAAASSTSAPSSPSTSRRCSAAQSTTRTGASLRARAPMSASMKTLSNSCPCIATGTRASHSTRWRCRRRWPRLMVMSLRRSFVTVEDAKESMRKKHLLYDRAGEEHYNLISALHKSMRGGDPDASLYWLARMVEGGEEPLYIARRLVRFASEDVGLADPDALSRAVACYQACHFIGMPECAVCLAQCVAYLALGPKSAAVYEAFEEARRAVKEPKGGNEGVPLHLRNAPTKMMGEFGYGKGDVYTPHHPGVEQSYLPPSLQNCKFLHWPHMDTQSSDEKK</sequence>
<dbReference type="SMART" id="SM00165">
    <property type="entry name" value="UBA"/>
    <property type="match status" value="1"/>
</dbReference>
<dbReference type="Pfam" id="PF12002">
    <property type="entry name" value="MgsA_C"/>
    <property type="match status" value="1"/>
</dbReference>
<reference evidence="5" key="1">
    <citation type="journal article" date="2023" name="Nat. Commun.">
        <title>Diploid and tetraploid genomes of Acorus and the evolution of monocots.</title>
        <authorList>
            <person name="Ma L."/>
            <person name="Liu K.W."/>
            <person name="Li Z."/>
            <person name="Hsiao Y.Y."/>
            <person name="Qi Y."/>
            <person name="Fu T."/>
            <person name="Tang G.D."/>
            <person name="Zhang D."/>
            <person name="Sun W.H."/>
            <person name="Liu D.K."/>
            <person name="Li Y."/>
            <person name="Chen G.Z."/>
            <person name="Liu X.D."/>
            <person name="Liao X.Y."/>
            <person name="Jiang Y.T."/>
            <person name="Yu X."/>
            <person name="Hao Y."/>
            <person name="Huang J."/>
            <person name="Zhao X.W."/>
            <person name="Ke S."/>
            <person name="Chen Y.Y."/>
            <person name="Wu W.L."/>
            <person name="Hsu J.L."/>
            <person name="Lin Y.F."/>
            <person name="Huang M.D."/>
            <person name="Li C.Y."/>
            <person name="Huang L."/>
            <person name="Wang Z.W."/>
            <person name="Zhao X."/>
            <person name="Zhong W.Y."/>
            <person name="Peng D.H."/>
            <person name="Ahmad S."/>
            <person name="Lan S."/>
            <person name="Zhang J.S."/>
            <person name="Tsai W.C."/>
            <person name="Van de Peer Y."/>
            <person name="Liu Z.J."/>
        </authorList>
    </citation>
    <scope>NUCLEOTIDE SEQUENCE</scope>
    <source>
        <strain evidence="5">CP</strain>
    </source>
</reference>
<dbReference type="FunFam" id="1.20.272.10:FF:000001">
    <property type="entry name" value="Putative AAA family ATPase"/>
    <property type="match status" value="1"/>
</dbReference>
<evidence type="ECO:0000313" key="6">
    <source>
        <dbReference type="Proteomes" id="UP001180020"/>
    </source>
</evidence>
<reference evidence="5" key="2">
    <citation type="submission" date="2023-06" db="EMBL/GenBank/DDBJ databases">
        <authorList>
            <person name="Ma L."/>
            <person name="Liu K.-W."/>
            <person name="Li Z."/>
            <person name="Hsiao Y.-Y."/>
            <person name="Qi Y."/>
            <person name="Fu T."/>
            <person name="Tang G."/>
            <person name="Zhang D."/>
            <person name="Sun W.-H."/>
            <person name="Liu D.-K."/>
            <person name="Li Y."/>
            <person name="Chen G.-Z."/>
            <person name="Liu X.-D."/>
            <person name="Liao X.-Y."/>
            <person name="Jiang Y.-T."/>
            <person name="Yu X."/>
            <person name="Hao Y."/>
            <person name="Huang J."/>
            <person name="Zhao X.-W."/>
            <person name="Ke S."/>
            <person name="Chen Y.-Y."/>
            <person name="Wu W.-L."/>
            <person name="Hsu J.-L."/>
            <person name="Lin Y.-F."/>
            <person name="Huang M.-D."/>
            <person name="Li C.-Y."/>
            <person name="Huang L."/>
            <person name="Wang Z.-W."/>
            <person name="Zhao X."/>
            <person name="Zhong W.-Y."/>
            <person name="Peng D.-H."/>
            <person name="Ahmad S."/>
            <person name="Lan S."/>
            <person name="Zhang J.-S."/>
            <person name="Tsai W.-C."/>
            <person name="Van De Peer Y."/>
            <person name="Liu Z.-J."/>
        </authorList>
    </citation>
    <scope>NUCLEOTIDE SEQUENCE</scope>
    <source>
        <strain evidence="5">CP</strain>
        <tissue evidence="5">Leaves</tissue>
    </source>
</reference>
<comment type="caution">
    <text evidence="5">The sequence shown here is derived from an EMBL/GenBank/DDBJ whole genome shotgun (WGS) entry which is preliminary data.</text>
</comment>
<organism evidence="5 6">
    <name type="scientific">Acorus calamus</name>
    <name type="common">Sweet flag</name>
    <dbReference type="NCBI Taxonomy" id="4465"/>
    <lineage>
        <taxon>Eukaryota</taxon>
        <taxon>Viridiplantae</taxon>
        <taxon>Streptophyta</taxon>
        <taxon>Embryophyta</taxon>
        <taxon>Tracheophyta</taxon>
        <taxon>Spermatophyta</taxon>
        <taxon>Magnoliopsida</taxon>
        <taxon>Liliopsida</taxon>
        <taxon>Acoraceae</taxon>
        <taxon>Acorus</taxon>
    </lineage>
</organism>
<accession>A0AAV9FMG3</accession>
<dbReference type="InterPro" id="IPR009060">
    <property type="entry name" value="UBA-like_sf"/>
</dbReference>
<keyword evidence="1" id="KW-0547">Nucleotide-binding</keyword>
<feature type="compositionally biased region" description="Pro residues" evidence="3">
    <location>
        <begin position="161"/>
        <end position="193"/>
    </location>
</feature>
<dbReference type="InterPro" id="IPR051314">
    <property type="entry name" value="AAA_ATPase_RarA/MGS1/WRNIP1"/>
</dbReference>
<keyword evidence="2" id="KW-0067">ATP-binding</keyword>
<dbReference type="AlphaFoldDB" id="A0AAV9FMG3"/>
<evidence type="ECO:0000259" key="4">
    <source>
        <dbReference type="PROSITE" id="PS50030"/>
    </source>
</evidence>
<dbReference type="PANTHER" id="PTHR13779">
    <property type="entry name" value="WERNER HELICASE-INTERACTING PROTEIN 1 FAMILY MEMBER"/>
    <property type="match status" value="1"/>
</dbReference>
<dbReference type="Pfam" id="PF16193">
    <property type="entry name" value="AAA_assoc_2"/>
    <property type="match status" value="1"/>
</dbReference>
<dbReference type="GO" id="GO:0005524">
    <property type="term" value="F:ATP binding"/>
    <property type="evidence" value="ECO:0007669"/>
    <property type="project" value="UniProtKB-KW"/>
</dbReference>
<dbReference type="PANTHER" id="PTHR13779:SF7">
    <property type="entry name" value="ATPASE WRNIP1"/>
    <property type="match status" value="1"/>
</dbReference>
<dbReference type="GO" id="GO:0008047">
    <property type="term" value="F:enzyme activator activity"/>
    <property type="evidence" value="ECO:0007669"/>
    <property type="project" value="TreeGrafter"/>
</dbReference>
<dbReference type="SUPFAM" id="SSF48019">
    <property type="entry name" value="post-AAA+ oligomerization domain-like"/>
    <property type="match status" value="1"/>
</dbReference>
<dbReference type="Gene3D" id="1.10.8.10">
    <property type="entry name" value="DNA helicase RuvA subunit, C-terminal domain"/>
    <property type="match status" value="1"/>
</dbReference>
<keyword evidence="6" id="KW-1185">Reference proteome</keyword>
<dbReference type="Gene3D" id="1.10.3710.10">
    <property type="entry name" value="DNA polymerase III clamp loader subunits, C-terminal domain"/>
    <property type="match status" value="1"/>
</dbReference>
<evidence type="ECO:0000256" key="1">
    <source>
        <dbReference type="ARBA" id="ARBA00022741"/>
    </source>
</evidence>
<dbReference type="PROSITE" id="PS50030">
    <property type="entry name" value="UBA"/>
    <property type="match status" value="1"/>
</dbReference>
<protein>
    <recommendedName>
        <fullName evidence="4">UBA domain-containing protein</fullName>
    </recommendedName>
</protein>
<gene>
    <name evidence="5" type="ORF">QJS10_CPA01g00660</name>
</gene>
<name>A0AAV9FMG3_ACOCL</name>
<feature type="compositionally biased region" description="Pro residues" evidence="3">
    <location>
        <begin position="88"/>
        <end position="118"/>
    </location>
</feature>
<dbReference type="GO" id="GO:0017116">
    <property type="term" value="F:single-stranded DNA helicase activity"/>
    <property type="evidence" value="ECO:0007669"/>
    <property type="project" value="TreeGrafter"/>
</dbReference>
<dbReference type="SUPFAM" id="SSF46934">
    <property type="entry name" value="UBA-like"/>
    <property type="match status" value="1"/>
</dbReference>
<feature type="compositionally biased region" description="Low complexity" evidence="3">
    <location>
        <begin position="216"/>
        <end position="244"/>
    </location>
</feature>
<feature type="compositionally biased region" description="Low complexity" evidence="3">
    <location>
        <begin position="261"/>
        <end position="282"/>
    </location>
</feature>
<proteinExistence type="predicted"/>
<dbReference type="InterPro" id="IPR021886">
    <property type="entry name" value="MgsA_C"/>
</dbReference>
<feature type="compositionally biased region" description="Low complexity" evidence="3">
    <location>
        <begin position="194"/>
        <end position="205"/>
    </location>
</feature>
<dbReference type="InterPro" id="IPR032423">
    <property type="entry name" value="AAA_assoc_2"/>
</dbReference>
<evidence type="ECO:0000313" key="5">
    <source>
        <dbReference type="EMBL" id="KAK1325852.1"/>
    </source>
</evidence>
<dbReference type="InterPro" id="IPR015940">
    <property type="entry name" value="UBA"/>
</dbReference>